<keyword evidence="5" id="KW-0460">Magnesium</keyword>
<dbReference type="GO" id="GO:0046872">
    <property type="term" value="F:metal ion binding"/>
    <property type="evidence" value="ECO:0007669"/>
    <property type="project" value="UniProtKB-KW"/>
</dbReference>
<organism evidence="6 7">
    <name type="scientific">Devosia insulae DS-56</name>
    <dbReference type="NCBI Taxonomy" id="1116389"/>
    <lineage>
        <taxon>Bacteria</taxon>
        <taxon>Pseudomonadati</taxon>
        <taxon>Pseudomonadota</taxon>
        <taxon>Alphaproteobacteria</taxon>
        <taxon>Hyphomicrobiales</taxon>
        <taxon>Devosiaceae</taxon>
        <taxon>Devosia</taxon>
    </lineage>
</organism>
<evidence type="ECO:0000313" key="7">
    <source>
        <dbReference type="Proteomes" id="UP000095463"/>
    </source>
</evidence>
<comment type="similarity">
    <text evidence="1 5">Belongs to the 5-formyltetrahydrofolate cyclo-ligase family.</text>
</comment>
<dbReference type="InterPro" id="IPR002698">
    <property type="entry name" value="FTHF_cligase"/>
</dbReference>
<keyword evidence="2 4" id="KW-0547">Nucleotide-binding</keyword>
<dbReference type="GO" id="GO:0005524">
    <property type="term" value="F:ATP binding"/>
    <property type="evidence" value="ECO:0007669"/>
    <property type="project" value="UniProtKB-KW"/>
</dbReference>
<dbReference type="NCBIfam" id="TIGR02727">
    <property type="entry name" value="MTHFS_bact"/>
    <property type="match status" value="1"/>
</dbReference>
<dbReference type="EC" id="6.3.3.2" evidence="5"/>
<dbReference type="InterPro" id="IPR024185">
    <property type="entry name" value="FTHF_cligase-like_sf"/>
</dbReference>
<dbReference type="GO" id="GO:0009396">
    <property type="term" value="P:folic acid-containing compound biosynthetic process"/>
    <property type="evidence" value="ECO:0007669"/>
    <property type="project" value="TreeGrafter"/>
</dbReference>
<feature type="binding site" evidence="4">
    <location>
        <begin position="10"/>
        <end position="14"/>
    </location>
    <ligand>
        <name>ATP</name>
        <dbReference type="ChEBI" id="CHEBI:30616"/>
    </ligand>
</feature>
<evidence type="ECO:0000256" key="4">
    <source>
        <dbReference type="PIRSR" id="PIRSR006806-1"/>
    </source>
</evidence>
<dbReference type="Pfam" id="PF01812">
    <property type="entry name" value="5-FTHF_cyc-lig"/>
    <property type="match status" value="1"/>
</dbReference>
<proteinExistence type="inferred from homology"/>
<feature type="binding site" evidence="4">
    <location>
        <position position="61"/>
    </location>
    <ligand>
        <name>substrate</name>
    </ligand>
</feature>
<evidence type="ECO:0000256" key="1">
    <source>
        <dbReference type="ARBA" id="ARBA00010638"/>
    </source>
</evidence>
<dbReference type="PANTHER" id="PTHR23407">
    <property type="entry name" value="ATPASE INHIBITOR/5-FORMYLTETRAHYDROFOLATE CYCLO-LIGASE"/>
    <property type="match status" value="1"/>
</dbReference>
<dbReference type="Proteomes" id="UP000095463">
    <property type="component" value="Unassembled WGS sequence"/>
</dbReference>
<dbReference type="Gene3D" id="3.40.50.10420">
    <property type="entry name" value="NagB/RpiA/CoA transferase-like"/>
    <property type="match status" value="1"/>
</dbReference>
<dbReference type="PANTHER" id="PTHR23407:SF1">
    <property type="entry name" value="5-FORMYLTETRAHYDROFOLATE CYCLO-LIGASE"/>
    <property type="match status" value="1"/>
</dbReference>
<reference evidence="6 7" key="1">
    <citation type="journal article" date="2015" name="Genome Announc.">
        <title>Genome Assemblies of Three Soil-Associated Devosia species: D. insulae, D. limi, and D. soli.</title>
        <authorList>
            <person name="Hassan Y.I."/>
            <person name="Lepp D."/>
            <person name="Zhou T."/>
        </authorList>
    </citation>
    <scope>NUCLEOTIDE SEQUENCE [LARGE SCALE GENOMIC DNA]</scope>
    <source>
        <strain evidence="6 7">DS-56</strain>
    </source>
</reference>
<gene>
    <name evidence="6" type="ORF">VW23_016110</name>
</gene>
<dbReference type="OrthoDB" id="9801938at2"/>
<comment type="caution">
    <text evidence="6">The sequence shown here is derived from an EMBL/GenBank/DDBJ whole genome shotgun (WGS) entry which is preliminary data.</text>
</comment>
<feature type="binding site" evidence="4">
    <location>
        <begin position="136"/>
        <end position="144"/>
    </location>
    <ligand>
        <name>ATP</name>
        <dbReference type="ChEBI" id="CHEBI:30616"/>
    </ligand>
</feature>
<dbReference type="GO" id="GO:0035999">
    <property type="term" value="P:tetrahydrofolate interconversion"/>
    <property type="evidence" value="ECO:0007669"/>
    <property type="project" value="TreeGrafter"/>
</dbReference>
<sequence length="198" mass="21637">MSDAKIEEAKAALRAAAHKKRAAFHPSLRNDAAKAAAAHFFEGVALDKGEVVAGYWPIRDEMDVKSVVARLMDAGQPVCLPVVLGDEQPLELRIWEDGAPLYEAGFGTLAPPEEAPRAEPDVIIMPLLGFDKHGTRLGYGGGYYDRTLATLKKRPRLIGFAFALQEMDLIPREAHDVPLDAIVTEHGVRNFEKKAPVT</sequence>
<keyword evidence="5" id="KW-0479">Metal-binding</keyword>
<comment type="catalytic activity">
    <reaction evidence="5">
        <text>(6S)-5-formyl-5,6,7,8-tetrahydrofolate + ATP = (6R)-5,10-methenyltetrahydrofolate + ADP + phosphate</text>
        <dbReference type="Rhea" id="RHEA:10488"/>
        <dbReference type="ChEBI" id="CHEBI:30616"/>
        <dbReference type="ChEBI" id="CHEBI:43474"/>
        <dbReference type="ChEBI" id="CHEBI:57455"/>
        <dbReference type="ChEBI" id="CHEBI:57457"/>
        <dbReference type="ChEBI" id="CHEBI:456216"/>
        <dbReference type="EC" id="6.3.3.2"/>
    </reaction>
</comment>
<evidence type="ECO:0000256" key="5">
    <source>
        <dbReference type="RuleBase" id="RU361279"/>
    </source>
</evidence>
<dbReference type="RefSeq" id="WP_069909360.1">
    <property type="nucleotide sequence ID" value="NZ_LAJE02000158.1"/>
</dbReference>
<protein>
    <recommendedName>
        <fullName evidence="5">5-formyltetrahydrofolate cyclo-ligase</fullName>
        <ecNumber evidence="5">6.3.3.2</ecNumber>
    </recommendedName>
</protein>
<dbReference type="AlphaFoldDB" id="A0A1E5XS67"/>
<dbReference type="GO" id="GO:0030272">
    <property type="term" value="F:5-formyltetrahydrofolate cyclo-ligase activity"/>
    <property type="evidence" value="ECO:0007669"/>
    <property type="project" value="UniProtKB-EC"/>
</dbReference>
<dbReference type="PIRSF" id="PIRSF006806">
    <property type="entry name" value="FTHF_cligase"/>
    <property type="match status" value="1"/>
</dbReference>
<evidence type="ECO:0000256" key="3">
    <source>
        <dbReference type="ARBA" id="ARBA00022840"/>
    </source>
</evidence>
<keyword evidence="7" id="KW-1185">Reference proteome</keyword>
<evidence type="ECO:0000256" key="2">
    <source>
        <dbReference type="ARBA" id="ARBA00022741"/>
    </source>
</evidence>
<comment type="cofactor">
    <cofactor evidence="5">
        <name>Mg(2+)</name>
        <dbReference type="ChEBI" id="CHEBI:18420"/>
    </cofactor>
</comment>
<dbReference type="SUPFAM" id="SSF100950">
    <property type="entry name" value="NagB/RpiA/CoA transferase-like"/>
    <property type="match status" value="1"/>
</dbReference>
<evidence type="ECO:0000313" key="6">
    <source>
        <dbReference type="EMBL" id="OEO31430.1"/>
    </source>
</evidence>
<keyword evidence="3 4" id="KW-0067">ATP-binding</keyword>
<accession>A0A1E5XS67</accession>
<dbReference type="InterPro" id="IPR037171">
    <property type="entry name" value="NagB/RpiA_transferase-like"/>
</dbReference>
<name>A0A1E5XS67_9HYPH</name>
<dbReference type="EMBL" id="LAJE02000158">
    <property type="protein sequence ID" value="OEO31430.1"/>
    <property type="molecule type" value="Genomic_DNA"/>
</dbReference>